<name>A0ABX7IDS2_9BACT</name>
<protein>
    <submittedName>
        <fullName evidence="1">DUF4292 domain-containing protein</fullName>
    </submittedName>
</protein>
<organism evidence="1 2">
    <name type="scientific">Dyadobacter sandarakinus</name>
    <dbReference type="NCBI Taxonomy" id="2747268"/>
    <lineage>
        <taxon>Bacteria</taxon>
        <taxon>Pseudomonadati</taxon>
        <taxon>Bacteroidota</taxon>
        <taxon>Cytophagia</taxon>
        <taxon>Cytophagales</taxon>
        <taxon>Spirosomataceae</taxon>
        <taxon>Dyadobacter</taxon>
    </lineage>
</organism>
<evidence type="ECO:0000313" key="1">
    <source>
        <dbReference type="EMBL" id="QRR04271.1"/>
    </source>
</evidence>
<dbReference type="Proteomes" id="UP000612680">
    <property type="component" value="Chromosome"/>
</dbReference>
<proteinExistence type="predicted"/>
<dbReference type="EMBL" id="CP056775">
    <property type="protein sequence ID" value="QRR04271.1"/>
    <property type="molecule type" value="Genomic_DNA"/>
</dbReference>
<gene>
    <name evidence="1" type="ORF">HWI92_19105</name>
</gene>
<dbReference type="Pfam" id="PF14125">
    <property type="entry name" value="DUF4292"/>
    <property type="match status" value="1"/>
</dbReference>
<keyword evidence="2" id="KW-1185">Reference proteome</keyword>
<dbReference type="InterPro" id="IPR025634">
    <property type="entry name" value="DUF4292"/>
</dbReference>
<reference evidence="1 2" key="1">
    <citation type="submission" date="2020-06" db="EMBL/GenBank/DDBJ databases">
        <title>Dyadobacter sandarakinus sp. nov., isolated from the soil of the Arctic Yellow River Station.</title>
        <authorList>
            <person name="Zhang Y."/>
            <person name="Peng F."/>
        </authorList>
    </citation>
    <scope>NUCLEOTIDE SEQUENCE [LARGE SCALE GENOMIC DNA]</scope>
    <source>
        <strain evidence="1 2">Q3-56</strain>
    </source>
</reference>
<evidence type="ECO:0000313" key="2">
    <source>
        <dbReference type="Proteomes" id="UP000612680"/>
    </source>
</evidence>
<dbReference type="PROSITE" id="PS51257">
    <property type="entry name" value="PROKAR_LIPOPROTEIN"/>
    <property type="match status" value="1"/>
</dbReference>
<accession>A0ABX7IDS2</accession>
<sequence>MNKTAIWVLALPFFWLTSCHKPRSSKNINKSAADTTVASIPVAADTAVISISAGDVDSSSATTKTSTEAAAPLAVKELQFDYLVAKSKFSFKGRKQDFDNTNVNIRMKRDSVIWMSVTGIGFEVARGIITPDSIVFIDKIHKDYFVFTYEQLSKQYNFELNFPLLQAVIVGNMPFGQQPDARFVKENDFYILKQIVDRLEVDNYVAERTLKLSRLLATEVPTQNTFTLDYEDFRDVQGSLFPFVSQIMLNVRSGQEQAVNQTSMRLKHSKVELVSASPGFPFSIPSSYKRKR</sequence>